<dbReference type="KEGG" id="nao:Y958_28060"/>
<proteinExistence type="predicted"/>
<evidence type="ECO:0000313" key="2">
    <source>
        <dbReference type="EMBL" id="ASG24703.1"/>
    </source>
</evidence>
<dbReference type="EMBL" id="CP022112">
    <property type="protein sequence ID" value="ASG24703.1"/>
    <property type="molecule type" value="Genomic_DNA"/>
</dbReference>
<accession>A0A248K149</accession>
<feature type="domain" description="NAD-dependent epimerase/dehydratase" evidence="1">
    <location>
        <begin position="22"/>
        <end position="251"/>
    </location>
</feature>
<evidence type="ECO:0000313" key="3">
    <source>
        <dbReference type="Proteomes" id="UP000197153"/>
    </source>
</evidence>
<dbReference type="RefSeq" id="WP_088875112.1">
    <property type="nucleotide sequence ID" value="NZ_CP022112.1"/>
</dbReference>
<protein>
    <recommendedName>
        <fullName evidence="1">NAD-dependent epimerase/dehydratase domain-containing protein</fullName>
    </recommendedName>
</protein>
<dbReference type="SUPFAM" id="SSF51735">
    <property type="entry name" value="NAD(P)-binding Rossmann-fold domains"/>
    <property type="match status" value="1"/>
</dbReference>
<sequence>MTPVGSRDDVGGASPLKGRRCLVLGAGGFIGTNLCRRLQANGAVVQAFGRSQPLPGALGGGDWMTGDFTDHAAVARAVEGNEVIFHLISGSLPESSNKDPIADLSGSVVQTLHLLDIARASGVRKVVFASSGGTVYGIPQQVPIPESAPTNPIAAYGIGKLAIEKYLGLYRHLYGLDYAVLRVANPFGPYQTGRRKQGVIAALARRALDGLPLEIWGTGEVVRDFIYVDDVVSALVASATHDGSHKVFNVGQGEGRSINQIIADLRAILSDRTLDVIYKPGRATDVPVNVLDIGLIYREMGWRPLTSWSDGLRATIEWIRKSAP</sequence>
<keyword evidence="3" id="KW-1185">Reference proteome</keyword>
<dbReference type="InterPro" id="IPR001509">
    <property type="entry name" value="Epimerase_deHydtase"/>
</dbReference>
<dbReference type="PANTHER" id="PTHR43245">
    <property type="entry name" value="BIFUNCTIONAL POLYMYXIN RESISTANCE PROTEIN ARNA"/>
    <property type="match status" value="1"/>
</dbReference>
<dbReference type="PANTHER" id="PTHR43245:SF13">
    <property type="entry name" value="UDP-D-APIOSE_UDP-D-XYLOSE SYNTHASE 2"/>
    <property type="match status" value="1"/>
</dbReference>
<gene>
    <name evidence="2" type="ORF">Y958_28060</name>
</gene>
<dbReference type="InterPro" id="IPR036291">
    <property type="entry name" value="NAD(P)-bd_dom_sf"/>
</dbReference>
<dbReference type="PRINTS" id="PR01713">
    <property type="entry name" value="NUCEPIMERASE"/>
</dbReference>
<reference evidence="2 3" key="1">
    <citation type="submission" date="2017-06" db="EMBL/GenBank/DDBJ databases">
        <title>Complete genome sequence of Nitrospirillum amazonense strain CBAmC, an endophytic nitrogen-fixing and plant growth-promoting bacterium, isolated from sugarcane.</title>
        <authorList>
            <person name="Schwab S."/>
            <person name="dos Santos Teixeira K.R."/>
            <person name="Simoes Araujo J.L."/>
            <person name="Soares Vidal M."/>
            <person name="Borges de Freitas H.R."/>
            <person name="Rivello Crivelaro A.L."/>
            <person name="Bueno de Camargo Nunes A."/>
            <person name="dos Santos C.M."/>
            <person name="Palmeira da Silva Rosa D."/>
            <person name="da Silva Padilha D."/>
            <person name="da Silva E."/>
            <person name="Araujo Terra L."/>
            <person name="Soares Mendes V."/>
            <person name="Farinelli L."/>
            <person name="Magalhaes Cruz L."/>
            <person name="Baldani J.I."/>
        </authorList>
    </citation>
    <scope>NUCLEOTIDE SEQUENCE [LARGE SCALE GENOMIC DNA]</scope>
    <source>
        <strain evidence="2 3">CBAmC</strain>
    </source>
</reference>
<dbReference type="AlphaFoldDB" id="A0A248K149"/>
<dbReference type="Gene3D" id="3.90.25.10">
    <property type="entry name" value="UDP-galactose 4-epimerase, domain 1"/>
    <property type="match status" value="1"/>
</dbReference>
<dbReference type="Proteomes" id="UP000197153">
    <property type="component" value="Chromosome 3"/>
</dbReference>
<name>A0A248K149_9PROT</name>
<dbReference type="Gene3D" id="3.40.50.720">
    <property type="entry name" value="NAD(P)-binding Rossmann-like Domain"/>
    <property type="match status" value="1"/>
</dbReference>
<organism evidence="2 3">
    <name type="scientific">Nitrospirillum viridazoti CBAmc</name>
    <dbReference type="NCBI Taxonomy" id="1441467"/>
    <lineage>
        <taxon>Bacteria</taxon>
        <taxon>Pseudomonadati</taxon>
        <taxon>Pseudomonadota</taxon>
        <taxon>Alphaproteobacteria</taxon>
        <taxon>Rhodospirillales</taxon>
        <taxon>Azospirillaceae</taxon>
        <taxon>Nitrospirillum</taxon>
        <taxon>Nitrospirillum viridazoti</taxon>
    </lineage>
</organism>
<dbReference type="Pfam" id="PF01370">
    <property type="entry name" value="Epimerase"/>
    <property type="match status" value="1"/>
</dbReference>
<dbReference type="InterPro" id="IPR050177">
    <property type="entry name" value="Lipid_A_modif_metabolic_enz"/>
</dbReference>
<evidence type="ECO:0000259" key="1">
    <source>
        <dbReference type="Pfam" id="PF01370"/>
    </source>
</evidence>